<dbReference type="SUPFAM" id="SSF53448">
    <property type="entry name" value="Nucleotide-diphospho-sugar transferases"/>
    <property type="match status" value="1"/>
</dbReference>
<evidence type="ECO:0000256" key="2">
    <source>
        <dbReference type="ARBA" id="ARBA00022679"/>
    </source>
</evidence>
<keyword evidence="2 3" id="KW-0808">Transferase</keyword>
<keyword evidence="1" id="KW-0328">Glycosyltransferase</keyword>
<dbReference type="AlphaFoldDB" id="A0A158BCW2"/>
<name>A0A158BCW2_9BURK</name>
<dbReference type="GO" id="GO:0016757">
    <property type="term" value="F:glycosyltransferase activity"/>
    <property type="evidence" value="ECO:0007669"/>
    <property type="project" value="UniProtKB-KW"/>
</dbReference>
<dbReference type="GO" id="GO:0006487">
    <property type="term" value="P:protein N-linked glycosylation"/>
    <property type="evidence" value="ECO:0007669"/>
    <property type="project" value="TreeGrafter"/>
</dbReference>
<dbReference type="Proteomes" id="UP000054903">
    <property type="component" value="Unassembled WGS sequence"/>
</dbReference>
<reference evidence="3" key="1">
    <citation type="submission" date="2016-01" db="EMBL/GenBank/DDBJ databases">
        <authorList>
            <person name="Peeters C."/>
        </authorList>
    </citation>
    <scope>NUCLEOTIDE SEQUENCE</scope>
    <source>
        <strain evidence="3">LMG 29320</strain>
    </source>
</reference>
<sequence length="438" mass="49332">MTTRCLSIHQTDAPEVLTNHKHYAARMGYEHASVSMAGMPCPSQRLLLKYEAILHHLRRMPEMALLVCMSEDCIVLNMLPVEPIADGRQHALIAVSGNEDGRQTAVQIWRNTVDVRNLIVWCIDECKLGKAPQNEIAMLAGLDYIEAHGERGGIIAAMHCGPRFEPVWTQYPNLWTIVLGEQAVYGFIPASFRNALAEHINDWQQKGVPLFQLSAQNGTPDEEFSVFNPGKSVAFITYYTPNVRAYGAIAERNMRRYCERHGYTLYVYRQTPADAVPGASGTWLKPWFLRKHLPHHDWAIWIDADILFFDQRKPIDPLLEGRDILAAHDIGPWVINAGVLGFRRKPAVLAFVDEIHEHVSAAPDKSSTYANGGDQTIIANLLTDRLGWKLEHGIDCMSINTPWYLQQADSLMLHFMAIQTPMRAVVMAAQERASMQIG</sequence>
<dbReference type="RefSeq" id="WP_061134886.1">
    <property type="nucleotide sequence ID" value="NZ_FCNX02000006.1"/>
</dbReference>
<evidence type="ECO:0000313" key="4">
    <source>
        <dbReference type="Proteomes" id="UP000054903"/>
    </source>
</evidence>
<keyword evidence="4" id="KW-1185">Reference proteome</keyword>
<gene>
    <name evidence="3" type="ORF">AWB77_02666</name>
</gene>
<dbReference type="OrthoDB" id="8829532at2"/>
<proteinExistence type="predicted"/>
<dbReference type="Pfam" id="PF05637">
    <property type="entry name" value="Glyco_transf_34"/>
    <property type="match status" value="1"/>
</dbReference>
<dbReference type="InterPro" id="IPR008630">
    <property type="entry name" value="Glyco_trans_34"/>
</dbReference>
<dbReference type="PANTHER" id="PTHR31306:SF4">
    <property type="entry name" value="ALPHA-1,2-GALACTOSYLTRANSFERASE"/>
    <property type="match status" value="1"/>
</dbReference>
<accession>A0A158BCW2</accession>
<dbReference type="InterPro" id="IPR029044">
    <property type="entry name" value="Nucleotide-diphossugar_trans"/>
</dbReference>
<dbReference type="EMBL" id="FCNX02000006">
    <property type="protein sequence ID" value="SAK67908.1"/>
    <property type="molecule type" value="Genomic_DNA"/>
</dbReference>
<dbReference type="PANTHER" id="PTHR31306">
    <property type="entry name" value="ALPHA-1,6-MANNOSYLTRANSFERASE MNN11-RELATED"/>
    <property type="match status" value="1"/>
</dbReference>
<organism evidence="3 4">
    <name type="scientific">Caballeronia fortuita</name>
    <dbReference type="NCBI Taxonomy" id="1777138"/>
    <lineage>
        <taxon>Bacteria</taxon>
        <taxon>Pseudomonadati</taxon>
        <taxon>Pseudomonadota</taxon>
        <taxon>Betaproteobacteria</taxon>
        <taxon>Burkholderiales</taxon>
        <taxon>Burkholderiaceae</taxon>
        <taxon>Caballeronia</taxon>
    </lineage>
</organism>
<dbReference type="GO" id="GO:0016020">
    <property type="term" value="C:membrane"/>
    <property type="evidence" value="ECO:0007669"/>
    <property type="project" value="InterPro"/>
</dbReference>
<evidence type="ECO:0000256" key="1">
    <source>
        <dbReference type="ARBA" id="ARBA00022676"/>
    </source>
</evidence>
<dbReference type="Gene3D" id="3.90.550.10">
    <property type="entry name" value="Spore Coat Polysaccharide Biosynthesis Protein SpsA, Chain A"/>
    <property type="match status" value="1"/>
</dbReference>
<protein>
    <submittedName>
        <fullName evidence="3">Galactosyl transferase GMA12/MNN10 domain protein</fullName>
    </submittedName>
</protein>
<evidence type="ECO:0000313" key="3">
    <source>
        <dbReference type="EMBL" id="SAK67908.1"/>
    </source>
</evidence>
<comment type="caution">
    <text evidence="3">The sequence shown here is derived from an EMBL/GenBank/DDBJ whole genome shotgun (WGS) entry which is preliminary data.</text>
</comment>